<protein>
    <recommendedName>
        <fullName evidence="5 11">Threonine synthase</fullName>
        <ecNumber evidence="4 11">4.2.3.1</ecNumber>
    </recommendedName>
</protein>
<evidence type="ECO:0000256" key="9">
    <source>
        <dbReference type="ARBA" id="ARBA00023239"/>
    </source>
</evidence>
<comment type="catalytic activity">
    <reaction evidence="10">
        <text>O-phospho-L-homoserine + H2O = L-threonine + phosphate</text>
        <dbReference type="Rhea" id="RHEA:10840"/>
        <dbReference type="ChEBI" id="CHEBI:15377"/>
        <dbReference type="ChEBI" id="CHEBI:43474"/>
        <dbReference type="ChEBI" id="CHEBI:57590"/>
        <dbReference type="ChEBI" id="CHEBI:57926"/>
        <dbReference type="EC" id="4.2.3.1"/>
    </reaction>
</comment>
<gene>
    <name evidence="15" type="ORF">FHP25_20610</name>
</gene>
<dbReference type="Pfam" id="PF24857">
    <property type="entry name" value="THR4_C"/>
    <property type="match status" value="1"/>
</dbReference>
<dbReference type="InterPro" id="IPR001926">
    <property type="entry name" value="TrpB-like_PALP"/>
</dbReference>
<dbReference type="PROSITE" id="PS00165">
    <property type="entry name" value="DEHYDRATASE_SER_THR"/>
    <property type="match status" value="1"/>
</dbReference>
<keyword evidence="6" id="KW-0028">Amino-acid biosynthesis</keyword>
<evidence type="ECO:0000256" key="12">
    <source>
        <dbReference type="PIRSR" id="PIRSR604450-51"/>
    </source>
</evidence>
<dbReference type="InterPro" id="IPR000634">
    <property type="entry name" value="Ser/Thr_deHydtase_PyrdxlP-BS"/>
</dbReference>
<name>A0A5C8PJK9_9HYPH</name>
<keyword evidence="7" id="KW-0791">Threonine biosynthesis</keyword>
<dbReference type="EMBL" id="VDUZ01000024">
    <property type="protein sequence ID" value="TXL73583.1"/>
    <property type="molecule type" value="Genomic_DNA"/>
</dbReference>
<evidence type="ECO:0000256" key="3">
    <source>
        <dbReference type="ARBA" id="ARBA00005517"/>
    </source>
</evidence>
<organism evidence="15 16">
    <name type="scientific">Vineibacter terrae</name>
    <dbReference type="NCBI Taxonomy" id="2586908"/>
    <lineage>
        <taxon>Bacteria</taxon>
        <taxon>Pseudomonadati</taxon>
        <taxon>Pseudomonadota</taxon>
        <taxon>Alphaproteobacteria</taxon>
        <taxon>Hyphomicrobiales</taxon>
        <taxon>Vineibacter</taxon>
    </lineage>
</organism>
<dbReference type="EC" id="4.2.3.1" evidence="4 11"/>
<feature type="domain" description="Tryptophan synthase beta chain-like PALP" evidence="13">
    <location>
        <begin position="108"/>
        <end position="353"/>
    </location>
</feature>
<evidence type="ECO:0000256" key="7">
    <source>
        <dbReference type="ARBA" id="ARBA00022697"/>
    </source>
</evidence>
<evidence type="ECO:0000256" key="4">
    <source>
        <dbReference type="ARBA" id="ARBA00013028"/>
    </source>
</evidence>
<keyword evidence="9 15" id="KW-0456">Lyase</keyword>
<feature type="modified residue" description="N6-(pyridoxal phosphate)lysine" evidence="12">
    <location>
        <position position="120"/>
    </location>
</feature>
<dbReference type="SUPFAM" id="SSF53686">
    <property type="entry name" value="Tryptophan synthase beta subunit-like PLP-dependent enzymes"/>
    <property type="match status" value="1"/>
</dbReference>
<dbReference type="Pfam" id="PF00291">
    <property type="entry name" value="PALP"/>
    <property type="match status" value="1"/>
</dbReference>
<evidence type="ECO:0000256" key="10">
    <source>
        <dbReference type="ARBA" id="ARBA00049144"/>
    </source>
</evidence>
<evidence type="ECO:0000256" key="6">
    <source>
        <dbReference type="ARBA" id="ARBA00022605"/>
    </source>
</evidence>
<keyword evidence="8 12" id="KW-0663">Pyridoxal phosphate</keyword>
<comment type="pathway">
    <text evidence="2">Amino-acid biosynthesis; L-threonine biosynthesis; L-threonine from L-aspartate: step 5/5.</text>
</comment>
<sequence>MTSLRYISTRQGSRPSSERLTFEEVMLAGLARDGGLYVPESWPAWSRTEIAALRGLSYTDLAARVMAPFVGETFDAATLGRLVREAYAGFDAPDVVPLKALPVDDLHLLELFHGPTLAFKDVALQLLGRMLDALLTRSGRRARIIGATSGDTGSAAIEAVRDRAALDIFMLHPRGRVSEVQRRQMTTVLAPNVHNIAIEGTFDDCQDLAKACFNDLAFRDRHRLTAVNSINFARVMAQIVYYFHAALRLGAPERPVSFCVPTGNFGNIYAGYAARAMGLPIERLLIASNSNDILTRFIESGAQQMTGVTPTLSPSMDIQVSSNFERYLFDLFDRDGKALAAAMESFRATGAMAVSPAQLARARAAFDAGRLDDAGTVDAIAAAKRETGETLDPHTAVGYAVARHKRGDRAVPMVVLATAHPAKFPDAVRQATGAPPPVPARLAGLASRPEHYETLPNDIGALKRLMDGAAVFA</sequence>
<evidence type="ECO:0000256" key="11">
    <source>
        <dbReference type="NCBIfam" id="TIGR00260"/>
    </source>
</evidence>
<accession>A0A5C8PJK9</accession>
<dbReference type="InterPro" id="IPR004450">
    <property type="entry name" value="Thr_synthase-like"/>
</dbReference>
<comment type="similarity">
    <text evidence="3">Belongs to the threonine synthase family.</text>
</comment>
<evidence type="ECO:0000259" key="13">
    <source>
        <dbReference type="Pfam" id="PF00291"/>
    </source>
</evidence>
<dbReference type="InterPro" id="IPR051166">
    <property type="entry name" value="Threonine_Synthase"/>
</dbReference>
<dbReference type="InterPro" id="IPR037158">
    <property type="entry name" value="Thr_synth_N_sf"/>
</dbReference>
<dbReference type="AlphaFoldDB" id="A0A5C8PJK9"/>
<dbReference type="PANTHER" id="PTHR42690:SF1">
    <property type="entry name" value="THREONINE SYNTHASE-LIKE 2"/>
    <property type="match status" value="1"/>
</dbReference>
<evidence type="ECO:0000313" key="15">
    <source>
        <dbReference type="EMBL" id="TXL73583.1"/>
    </source>
</evidence>
<evidence type="ECO:0000256" key="1">
    <source>
        <dbReference type="ARBA" id="ARBA00001933"/>
    </source>
</evidence>
<evidence type="ECO:0000313" key="16">
    <source>
        <dbReference type="Proteomes" id="UP000321638"/>
    </source>
</evidence>
<dbReference type="Pfam" id="PF14821">
    <property type="entry name" value="Thr_synth_N"/>
    <property type="match status" value="1"/>
</dbReference>
<dbReference type="RefSeq" id="WP_147848857.1">
    <property type="nucleotide sequence ID" value="NZ_VDUZ01000024.1"/>
</dbReference>
<dbReference type="Gene3D" id="3.40.50.1100">
    <property type="match status" value="2"/>
</dbReference>
<reference evidence="15 16" key="1">
    <citation type="submission" date="2019-06" db="EMBL/GenBank/DDBJ databases">
        <title>New taxonomy in bacterial strain CC-CFT640, isolated from vineyard.</title>
        <authorList>
            <person name="Lin S.-Y."/>
            <person name="Tsai C.-F."/>
            <person name="Young C.-C."/>
        </authorList>
    </citation>
    <scope>NUCLEOTIDE SEQUENCE [LARGE SCALE GENOMIC DNA]</scope>
    <source>
        <strain evidence="15 16">CC-CFT640</strain>
    </source>
</reference>
<dbReference type="GO" id="GO:0030170">
    <property type="term" value="F:pyridoxal phosphate binding"/>
    <property type="evidence" value="ECO:0007669"/>
    <property type="project" value="InterPro"/>
</dbReference>
<dbReference type="UniPathway" id="UPA00050">
    <property type="reaction ID" value="UER00065"/>
</dbReference>
<dbReference type="Gene3D" id="3.90.1380.10">
    <property type="entry name" value="Threonine synthase, N-terminal domain"/>
    <property type="match status" value="1"/>
</dbReference>
<dbReference type="PANTHER" id="PTHR42690">
    <property type="entry name" value="THREONINE SYNTHASE FAMILY MEMBER"/>
    <property type="match status" value="1"/>
</dbReference>
<evidence type="ECO:0000256" key="2">
    <source>
        <dbReference type="ARBA" id="ARBA00004979"/>
    </source>
</evidence>
<comment type="cofactor">
    <cofactor evidence="1 12">
        <name>pyridoxal 5'-phosphate</name>
        <dbReference type="ChEBI" id="CHEBI:597326"/>
    </cofactor>
</comment>
<feature type="domain" description="Threonine synthase N-terminal" evidence="14">
    <location>
        <begin position="5"/>
        <end position="87"/>
    </location>
</feature>
<dbReference type="InterPro" id="IPR036052">
    <property type="entry name" value="TrpB-like_PALP_sf"/>
</dbReference>
<comment type="caution">
    <text evidence="15">The sequence shown here is derived from an EMBL/GenBank/DDBJ whole genome shotgun (WGS) entry which is preliminary data.</text>
</comment>
<dbReference type="NCBIfam" id="TIGR00260">
    <property type="entry name" value="thrC"/>
    <property type="match status" value="1"/>
</dbReference>
<dbReference type="InterPro" id="IPR029144">
    <property type="entry name" value="Thr_synth_N"/>
</dbReference>
<evidence type="ECO:0000256" key="8">
    <source>
        <dbReference type="ARBA" id="ARBA00022898"/>
    </source>
</evidence>
<dbReference type="Proteomes" id="UP000321638">
    <property type="component" value="Unassembled WGS sequence"/>
</dbReference>
<dbReference type="GO" id="GO:0004795">
    <property type="term" value="F:threonine synthase activity"/>
    <property type="evidence" value="ECO:0007669"/>
    <property type="project" value="UniProtKB-UniRule"/>
</dbReference>
<keyword evidence="16" id="KW-1185">Reference proteome</keyword>
<evidence type="ECO:0000259" key="14">
    <source>
        <dbReference type="Pfam" id="PF14821"/>
    </source>
</evidence>
<dbReference type="OrthoDB" id="9763107at2"/>
<proteinExistence type="inferred from homology"/>
<dbReference type="CDD" id="cd01560">
    <property type="entry name" value="Thr-synth_2"/>
    <property type="match status" value="1"/>
</dbReference>
<dbReference type="GO" id="GO:0009088">
    <property type="term" value="P:threonine biosynthetic process"/>
    <property type="evidence" value="ECO:0007669"/>
    <property type="project" value="UniProtKB-UniRule"/>
</dbReference>
<evidence type="ECO:0000256" key="5">
    <source>
        <dbReference type="ARBA" id="ARBA00018679"/>
    </source>
</evidence>